<feature type="non-terminal residue" evidence="3">
    <location>
        <position position="1"/>
    </location>
</feature>
<dbReference type="SUPFAM" id="SSF56672">
    <property type="entry name" value="DNA/RNA polymerases"/>
    <property type="match status" value="1"/>
</dbReference>
<accession>A0A0K8USN9</accession>
<dbReference type="InterPro" id="IPR051320">
    <property type="entry name" value="Viral_Replic_Matur_Polypro"/>
</dbReference>
<dbReference type="PANTHER" id="PTHR33064">
    <property type="entry name" value="POL PROTEIN"/>
    <property type="match status" value="1"/>
</dbReference>
<dbReference type="InterPro" id="IPR043502">
    <property type="entry name" value="DNA/RNA_pol_sf"/>
</dbReference>
<feature type="domain" description="Reverse transcriptase" evidence="2">
    <location>
        <begin position="24"/>
        <end position="128"/>
    </location>
</feature>
<proteinExistence type="predicted"/>
<name>A0A0K8USN9_BACLA</name>
<dbReference type="AlphaFoldDB" id="A0A0K8USN9"/>
<dbReference type="CDD" id="cd01647">
    <property type="entry name" value="RT_LTR"/>
    <property type="match status" value="1"/>
</dbReference>
<dbReference type="OrthoDB" id="9996999at2759"/>
<gene>
    <name evidence="3" type="primary">pol_406</name>
    <name evidence="3" type="ORF">c1_g1_i2</name>
</gene>
<reference evidence="3" key="1">
    <citation type="submission" date="2015-06" db="EMBL/GenBank/DDBJ databases">
        <authorList>
            <person name="Hoefler B.C."/>
            <person name="Straight P.D."/>
        </authorList>
    </citation>
    <scope>NUCLEOTIDE SEQUENCE</scope>
</reference>
<evidence type="ECO:0000313" key="3">
    <source>
        <dbReference type="EMBL" id="JAI29596.1"/>
    </source>
</evidence>
<protein>
    <recommendedName>
        <fullName evidence="1">RNA-directed DNA polymerase</fullName>
        <ecNumber evidence="1">2.7.7.49</ecNumber>
    </recommendedName>
</protein>
<dbReference type="Pfam" id="PF00078">
    <property type="entry name" value="RVT_1"/>
    <property type="match status" value="1"/>
</dbReference>
<dbReference type="Gene3D" id="3.10.10.10">
    <property type="entry name" value="HIV Type 1 Reverse Transcriptase, subunit A, domain 1"/>
    <property type="match status" value="1"/>
</dbReference>
<organism evidence="3">
    <name type="scientific">Bactrocera latifrons</name>
    <name type="common">Malaysian fruit fly</name>
    <name type="synonym">Chaetodacus latifrons</name>
    <dbReference type="NCBI Taxonomy" id="174628"/>
    <lineage>
        <taxon>Eukaryota</taxon>
        <taxon>Metazoa</taxon>
        <taxon>Ecdysozoa</taxon>
        <taxon>Arthropoda</taxon>
        <taxon>Hexapoda</taxon>
        <taxon>Insecta</taxon>
        <taxon>Pterygota</taxon>
        <taxon>Neoptera</taxon>
        <taxon>Endopterygota</taxon>
        <taxon>Diptera</taxon>
        <taxon>Brachycera</taxon>
        <taxon>Muscomorpha</taxon>
        <taxon>Tephritoidea</taxon>
        <taxon>Tephritidae</taxon>
        <taxon>Bactrocera</taxon>
        <taxon>Bactrocera</taxon>
    </lineage>
</organism>
<dbReference type="EMBL" id="GDHF01022718">
    <property type="protein sequence ID" value="JAI29596.1"/>
    <property type="molecule type" value="Transcribed_RNA"/>
</dbReference>
<dbReference type="Gene3D" id="3.30.70.270">
    <property type="match status" value="2"/>
</dbReference>
<dbReference type="PANTHER" id="PTHR33064:SF37">
    <property type="entry name" value="RIBONUCLEASE H"/>
    <property type="match status" value="1"/>
</dbReference>
<dbReference type="EC" id="2.7.7.49" evidence="1"/>
<evidence type="ECO:0000256" key="1">
    <source>
        <dbReference type="ARBA" id="ARBA00012493"/>
    </source>
</evidence>
<dbReference type="FunFam" id="3.30.70.270:FF:000020">
    <property type="entry name" value="Transposon Tf2-6 polyprotein-like Protein"/>
    <property type="match status" value="1"/>
</dbReference>
<dbReference type="GO" id="GO:0003964">
    <property type="term" value="F:RNA-directed DNA polymerase activity"/>
    <property type="evidence" value="ECO:0007669"/>
    <property type="project" value="UniProtKB-EC"/>
</dbReference>
<evidence type="ECO:0000259" key="2">
    <source>
        <dbReference type="Pfam" id="PF00078"/>
    </source>
</evidence>
<dbReference type="InterPro" id="IPR000477">
    <property type="entry name" value="RT_dom"/>
</dbReference>
<dbReference type="InterPro" id="IPR043128">
    <property type="entry name" value="Rev_trsase/Diguanyl_cyclase"/>
</dbReference>
<sequence length="243" mass="27854">IDSLLIIGNSKIPDRYPIPDISNVLSVLGKSKLFSVIDLKRGFHQIPLKENDLEKTAFSVRKIRVHKTTFGLKNAPSIFQGGLDDILHEHIGKICCVYTDDIIVFSEDTESHFQNIETIFRILQSAEVEFFGFIVSQNGIRTNPKKVEAIKNFPCPRTIKDLRSFLGLFGFYRRFIKDYEKLTKPLTSLLRGEEGHISKRLSSRKHINLSEEAIDAFQKVKNSLLSDHQTLCYLITIIIRNFT</sequence>